<protein>
    <submittedName>
        <fullName evidence="1">Uncharacterized protein</fullName>
    </submittedName>
</protein>
<evidence type="ECO:0000313" key="1">
    <source>
        <dbReference type="EMBL" id="RKF63790.1"/>
    </source>
</evidence>
<sequence length="38" mass="4198">MDLTPSQNMKAFPAMLSSIALSYYHSSHLAEINNEDAV</sequence>
<dbReference type="EMBL" id="MCFK01002334">
    <property type="protein sequence ID" value="RKF63790.1"/>
    <property type="molecule type" value="Genomic_DNA"/>
</dbReference>
<proteinExistence type="predicted"/>
<reference evidence="1 2" key="1">
    <citation type="journal article" date="2018" name="BMC Genomics">
        <title>Comparative genome analyses reveal sequence features reflecting distinct modes of host-adaptation between dicot and monocot powdery mildew.</title>
        <authorList>
            <person name="Wu Y."/>
            <person name="Ma X."/>
            <person name="Pan Z."/>
            <person name="Kale S.D."/>
            <person name="Song Y."/>
            <person name="King H."/>
            <person name="Zhang Q."/>
            <person name="Presley C."/>
            <person name="Deng X."/>
            <person name="Wei C.I."/>
            <person name="Xiao S."/>
        </authorList>
    </citation>
    <scope>NUCLEOTIDE SEQUENCE [LARGE SCALE GENOMIC DNA]</scope>
    <source>
        <strain evidence="1">UMSG2</strain>
    </source>
</reference>
<organism evidence="1 2">
    <name type="scientific">Erysiphe neolycopersici</name>
    <dbReference type="NCBI Taxonomy" id="212602"/>
    <lineage>
        <taxon>Eukaryota</taxon>
        <taxon>Fungi</taxon>
        <taxon>Dikarya</taxon>
        <taxon>Ascomycota</taxon>
        <taxon>Pezizomycotina</taxon>
        <taxon>Leotiomycetes</taxon>
        <taxon>Erysiphales</taxon>
        <taxon>Erysiphaceae</taxon>
        <taxon>Erysiphe</taxon>
    </lineage>
</organism>
<dbReference type="AlphaFoldDB" id="A0A420I281"/>
<dbReference type="Proteomes" id="UP000286134">
    <property type="component" value="Unassembled WGS sequence"/>
</dbReference>
<accession>A0A420I281</accession>
<keyword evidence="2" id="KW-1185">Reference proteome</keyword>
<name>A0A420I281_9PEZI</name>
<gene>
    <name evidence="1" type="ORF">OnM2_023054</name>
</gene>
<evidence type="ECO:0000313" key="2">
    <source>
        <dbReference type="Proteomes" id="UP000286134"/>
    </source>
</evidence>
<comment type="caution">
    <text evidence="1">The sequence shown here is derived from an EMBL/GenBank/DDBJ whole genome shotgun (WGS) entry which is preliminary data.</text>
</comment>